<dbReference type="RefSeq" id="WP_095991456.1">
    <property type="nucleotide sequence ID" value="NZ_CP022098.1"/>
</dbReference>
<reference evidence="2 3" key="1">
    <citation type="submission" date="2017-06" db="EMBL/GenBank/DDBJ databases">
        <title>Sequencing and comparative analysis of myxobacterial genomes.</title>
        <authorList>
            <person name="Rupp O."/>
            <person name="Goesmann A."/>
            <person name="Sogaard-Andersen L."/>
        </authorList>
    </citation>
    <scope>NUCLEOTIDE SEQUENCE [LARGE SCALE GENOMIC DNA]</scope>
    <source>
        <strain evidence="2 3">DSM 52655</strain>
    </source>
</reference>
<name>A0A250JL58_9BACT</name>
<dbReference type="InterPro" id="IPR036465">
    <property type="entry name" value="vWFA_dom_sf"/>
</dbReference>
<organism evidence="2 3">
    <name type="scientific">Cystobacter fuscus</name>
    <dbReference type="NCBI Taxonomy" id="43"/>
    <lineage>
        <taxon>Bacteria</taxon>
        <taxon>Pseudomonadati</taxon>
        <taxon>Myxococcota</taxon>
        <taxon>Myxococcia</taxon>
        <taxon>Myxococcales</taxon>
        <taxon>Cystobacterineae</taxon>
        <taxon>Archangiaceae</taxon>
        <taxon>Cystobacter</taxon>
    </lineage>
</organism>
<dbReference type="InterPro" id="IPR002035">
    <property type="entry name" value="VWF_A"/>
</dbReference>
<protein>
    <submittedName>
        <fullName evidence="2">VWA domain-containing protein</fullName>
    </submittedName>
</protein>
<dbReference type="KEGG" id="cfus:CYFUS_009612"/>
<dbReference type="Pfam" id="PF13519">
    <property type="entry name" value="VWA_2"/>
    <property type="match status" value="1"/>
</dbReference>
<evidence type="ECO:0000259" key="1">
    <source>
        <dbReference type="PROSITE" id="PS50234"/>
    </source>
</evidence>
<evidence type="ECO:0000313" key="2">
    <source>
        <dbReference type="EMBL" id="ATB44131.1"/>
    </source>
</evidence>
<dbReference type="AlphaFoldDB" id="A0A250JL58"/>
<dbReference type="InterPro" id="IPR051266">
    <property type="entry name" value="CLCR"/>
</dbReference>
<accession>A0A250JL58</accession>
<dbReference type="PROSITE" id="PS50234">
    <property type="entry name" value="VWFA"/>
    <property type="match status" value="1"/>
</dbReference>
<dbReference type="Gene3D" id="3.40.50.410">
    <property type="entry name" value="von Willebrand factor, type A domain"/>
    <property type="match status" value="1"/>
</dbReference>
<evidence type="ECO:0000313" key="3">
    <source>
        <dbReference type="Proteomes" id="UP000217257"/>
    </source>
</evidence>
<proteinExistence type="predicted"/>
<sequence>MKLTAWAVERDGVMGRDVHLLVTVEAEADAPRAPVAVNLVLDRSASMRGAPMAAAVEAALLLVERAGPKDYLGLLAFDGVPEQLSPLRIMDSEARAQLVERLSALKTGQGTALHEAVDSGAAAIRRLFVPGARPKMLVLTDGEPSVGPRGLPEFRTLGVTVAESGISLHALGLGRHYLPEILEALTGPSGTGFTHVDDAEGLPMATAALVAELFGEVGTYGRVFVRPTGFSELQCRHRYPARSEVDALSVGLGSLSHAFARRALFTGRLESADWSLGVTTTWMENGDTRRVAVPVQRALPDSPEGRLIRAVGVELDLVAAESASWKALLRRNPPAAEQALVTAESALRELFELGVNEVPPKRHEERLVDLRRAVERKGAELPALLVRRARAEDARTGLSIVQHLLAPSSKAGR</sequence>
<dbReference type="PANTHER" id="PTHR10579">
    <property type="entry name" value="CALCIUM-ACTIVATED CHLORIDE CHANNEL REGULATOR"/>
    <property type="match status" value="1"/>
</dbReference>
<dbReference type="PANTHER" id="PTHR10579:SF43">
    <property type="entry name" value="ZINC FINGER (C3HC4-TYPE RING FINGER) FAMILY PROTEIN"/>
    <property type="match status" value="1"/>
</dbReference>
<dbReference type="SMART" id="SM00327">
    <property type="entry name" value="VWA"/>
    <property type="match status" value="1"/>
</dbReference>
<feature type="domain" description="VWFA" evidence="1">
    <location>
        <begin position="36"/>
        <end position="213"/>
    </location>
</feature>
<dbReference type="EMBL" id="CP022098">
    <property type="protein sequence ID" value="ATB44131.1"/>
    <property type="molecule type" value="Genomic_DNA"/>
</dbReference>
<dbReference type="Proteomes" id="UP000217257">
    <property type="component" value="Chromosome"/>
</dbReference>
<gene>
    <name evidence="2" type="ORF">CYFUS_009612</name>
</gene>
<dbReference type="SUPFAM" id="SSF53300">
    <property type="entry name" value="vWA-like"/>
    <property type="match status" value="1"/>
</dbReference>